<dbReference type="PROSITE" id="PS50089">
    <property type="entry name" value="ZF_RING_2"/>
    <property type="match status" value="1"/>
</dbReference>
<sequence>MPVTRTNSLVDPYNHHRQLRAFKPHNSSESEVIIVSSDEEDVPLPRKRRAAHRGASKLRSRRRPRPSEEVVVISDGESTHIPSTSKELIELRQENERLRKALAESAKVHSPPPPSPQEPYKQLLEAANEAKKKLLLSLEDHVSCEICTCKMWTPYALPCGHTFCRGCLQDWFSTSLAQFMQANPQHDQNPPHMQQLRHMLQNPRISLQSRQHIERELKRFQDLLPKPEYICPSCRTPVKSRPSENYALKSLVRVVAEASGESSPQKPTPVGRARSPGNIWEGFFP</sequence>
<evidence type="ECO:0000256" key="1">
    <source>
        <dbReference type="ARBA" id="ARBA00022723"/>
    </source>
</evidence>
<accession>A0AAD5V6B0</accession>
<protein>
    <recommendedName>
        <fullName evidence="7">RING-type domain-containing protein</fullName>
    </recommendedName>
</protein>
<keyword evidence="1" id="KW-0479">Metal-binding</keyword>
<dbReference type="AlphaFoldDB" id="A0AAD5V6B0"/>
<proteinExistence type="predicted"/>
<feature type="domain" description="RING-type" evidence="7">
    <location>
        <begin position="144"/>
        <end position="187"/>
    </location>
</feature>
<evidence type="ECO:0000256" key="5">
    <source>
        <dbReference type="SAM" id="Coils"/>
    </source>
</evidence>
<feature type="coiled-coil region" evidence="5">
    <location>
        <begin position="81"/>
        <end position="108"/>
    </location>
</feature>
<dbReference type="PROSITE" id="PS00518">
    <property type="entry name" value="ZF_RING_1"/>
    <property type="match status" value="1"/>
</dbReference>
<dbReference type="InterPro" id="IPR027370">
    <property type="entry name" value="Znf-RING_euk"/>
</dbReference>
<dbReference type="SMART" id="SM00184">
    <property type="entry name" value="RING"/>
    <property type="match status" value="1"/>
</dbReference>
<name>A0AAD5V6B0_9APHY</name>
<keyword evidence="3" id="KW-0862">Zinc</keyword>
<dbReference type="GO" id="GO:0008270">
    <property type="term" value="F:zinc ion binding"/>
    <property type="evidence" value="ECO:0007669"/>
    <property type="project" value="UniProtKB-KW"/>
</dbReference>
<evidence type="ECO:0000256" key="2">
    <source>
        <dbReference type="ARBA" id="ARBA00022771"/>
    </source>
</evidence>
<dbReference type="EMBL" id="JANAWD010000234">
    <property type="protein sequence ID" value="KAJ3483290.1"/>
    <property type="molecule type" value="Genomic_DNA"/>
</dbReference>
<evidence type="ECO:0000313" key="8">
    <source>
        <dbReference type="EMBL" id="KAJ3483290.1"/>
    </source>
</evidence>
<feature type="region of interest" description="Disordered" evidence="6">
    <location>
        <begin position="37"/>
        <end position="69"/>
    </location>
</feature>
<keyword evidence="2 4" id="KW-0863">Zinc-finger</keyword>
<organism evidence="8 9">
    <name type="scientific">Meripilus lineatus</name>
    <dbReference type="NCBI Taxonomy" id="2056292"/>
    <lineage>
        <taxon>Eukaryota</taxon>
        <taxon>Fungi</taxon>
        <taxon>Dikarya</taxon>
        <taxon>Basidiomycota</taxon>
        <taxon>Agaricomycotina</taxon>
        <taxon>Agaricomycetes</taxon>
        <taxon>Polyporales</taxon>
        <taxon>Meripilaceae</taxon>
        <taxon>Meripilus</taxon>
    </lineage>
</organism>
<evidence type="ECO:0000256" key="6">
    <source>
        <dbReference type="SAM" id="MobiDB-lite"/>
    </source>
</evidence>
<dbReference type="InterPro" id="IPR001841">
    <property type="entry name" value="Znf_RING"/>
</dbReference>
<dbReference type="InterPro" id="IPR017907">
    <property type="entry name" value="Znf_RING_CS"/>
</dbReference>
<dbReference type="SUPFAM" id="SSF57850">
    <property type="entry name" value="RING/U-box"/>
    <property type="match status" value="1"/>
</dbReference>
<dbReference type="Pfam" id="PF13445">
    <property type="entry name" value="zf-RING_UBOX"/>
    <property type="match status" value="1"/>
</dbReference>
<keyword evidence="9" id="KW-1185">Reference proteome</keyword>
<evidence type="ECO:0000256" key="4">
    <source>
        <dbReference type="PROSITE-ProRule" id="PRU00175"/>
    </source>
</evidence>
<evidence type="ECO:0000313" key="9">
    <source>
        <dbReference type="Proteomes" id="UP001212997"/>
    </source>
</evidence>
<comment type="caution">
    <text evidence="8">The sequence shown here is derived from an EMBL/GenBank/DDBJ whole genome shotgun (WGS) entry which is preliminary data.</text>
</comment>
<feature type="region of interest" description="Disordered" evidence="6">
    <location>
        <begin position="257"/>
        <end position="285"/>
    </location>
</feature>
<reference evidence="8" key="1">
    <citation type="submission" date="2022-07" db="EMBL/GenBank/DDBJ databases">
        <title>Genome Sequence of Physisporinus lineatus.</title>
        <authorList>
            <person name="Buettner E."/>
        </authorList>
    </citation>
    <scope>NUCLEOTIDE SEQUENCE</scope>
    <source>
        <strain evidence="8">VT162</strain>
    </source>
</reference>
<evidence type="ECO:0000256" key="3">
    <source>
        <dbReference type="ARBA" id="ARBA00022833"/>
    </source>
</evidence>
<evidence type="ECO:0000259" key="7">
    <source>
        <dbReference type="PROSITE" id="PS50089"/>
    </source>
</evidence>
<keyword evidence="5" id="KW-0175">Coiled coil</keyword>
<dbReference type="Gene3D" id="3.30.40.10">
    <property type="entry name" value="Zinc/RING finger domain, C3HC4 (zinc finger)"/>
    <property type="match status" value="1"/>
</dbReference>
<feature type="compositionally biased region" description="Basic residues" evidence="6">
    <location>
        <begin position="45"/>
        <end position="64"/>
    </location>
</feature>
<gene>
    <name evidence="8" type="ORF">NLI96_g6424</name>
</gene>
<dbReference type="InterPro" id="IPR013083">
    <property type="entry name" value="Znf_RING/FYVE/PHD"/>
</dbReference>
<dbReference type="Proteomes" id="UP001212997">
    <property type="component" value="Unassembled WGS sequence"/>
</dbReference>